<keyword evidence="2 4" id="KW-0863">Zinc-finger</keyword>
<evidence type="ECO:0000256" key="1">
    <source>
        <dbReference type="ARBA" id="ARBA00022723"/>
    </source>
</evidence>
<dbReference type="PROSITE" id="PS01360">
    <property type="entry name" value="ZF_MYND_1"/>
    <property type="match status" value="1"/>
</dbReference>
<keyword evidence="7" id="KW-1185">Reference proteome</keyword>
<reference evidence="6 7" key="1">
    <citation type="submission" date="2023-05" db="EMBL/GenBank/DDBJ databases">
        <title>A 100% complete, gapless, phased diploid assembly of the Scenedesmus obliquus UTEX 3031 genome.</title>
        <authorList>
            <person name="Biondi T.C."/>
            <person name="Hanschen E.R."/>
            <person name="Kwon T."/>
            <person name="Eng W."/>
            <person name="Kruse C.P.S."/>
            <person name="Koehler S.I."/>
            <person name="Kunde Y."/>
            <person name="Gleasner C.D."/>
            <person name="You Mak K.T."/>
            <person name="Polle J."/>
            <person name="Hovde B.T."/>
            <person name="Starkenburg S.R."/>
        </authorList>
    </citation>
    <scope>NUCLEOTIDE SEQUENCE [LARGE SCALE GENOMIC DNA]</scope>
    <source>
        <strain evidence="6 7">DOE0152z</strain>
    </source>
</reference>
<dbReference type="Proteomes" id="UP001244341">
    <property type="component" value="Chromosome 1b"/>
</dbReference>
<evidence type="ECO:0000256" key="2">
    <source>
        <dbReference type="ARBA" id="ARBA00022771"/>
    </source>
</evidence>
<gene>
    <name evidence="6" type="ORF">OEZ85_008264</name>
</gene>
<evidence type="ECO:0000313" key="7">
    <source>
        <dbReference type="Proteomes" id="UP001244341"/>
    </source>
</evidence>
<evidence type="ECO:0000313" key="6">
    <source>
        <dbReference type="EMBL" id="WIA08843.1"/>
    </source>
</evidence>
<keyword evidence="3" id="KW-0862">Zinc</keyword>
<dbReference type="Pfam" id="PF01753">
    <property type="entry name" value="zf-MYND"/>
    <property type="match status" value="1"/>
</dbReference>
<name>A0ABY8TKD8_TETOB</name>
<evidence type="ECO:0000259" key="5">
    <source>
        <dbReference type="PROSITE" id="PS50865"/>
    </source>
</evidence>
<dbReference type="PROSITE" id="PS50865">
    <property type="entry name" value="ZF_MYND_2"/>
    <property type="match status" value="1"/>
</dbReference>
<organism evidence="6 7">
    <name type="scientific">Tetradesmus obliquus</name>
    <name type="common">Green alga</name>
    <name type="synonym">Acutodesmus obliquus</name>
    <dbReference type="NCBI Taxonomy" id="3088"/>
    <lineage>
        <taxon>Eukaryota</taxon>
        <taxon>Viridiplantae</taxon>
        <taxon>Chlorophyta</taxon>
        <taxon>core chlorophytes</taxon>
        <taxon>Chlorophyceae</taxon>
        <taxon>CS clade</taxon>
        <taxon>Sphaeropleales</taxon>
        <taxon>Scenedesmaceae</taxon>
        <taxon>Tetradesmus</taxon>
    </lineage>
</organism>
<dbReference type="EMBL" id="CP126208">
    <property type="protein sequence ID" value="WIA08843.1"/>
    <property type="molecule type" value="Genomic_DNA"/>
</dbReference>
<dbReference type="SUPFAM" id="SSF144232">
    <property type="entry name" value="HIT/MYND zinc finger-like"/>
    <property type="match status" value="1"/>
</dbReference>
<proteinExistence type="predicted"/>
<dbReference type="InterPro" id="IPR002893">
    <property type="entry name" value="Znf_MYND"/>
</dbReference>
<evidence type="ECO:0000256" key="3">
    <source>
        <dbReference type="ARBA" id="ARBA00022833"/>
    </source>
</evidence>
<sequence length="160" mass="17811">MDDSLSHMPDFFHRVEVRDLTGHCNSVLFSPEQGLDYASLRRGATLFVRYAAKAYFSDLMTQVIKVDDCSYVKVIPRGLDDLLLLSHWYFAGRAACSACRAPLGGGPAAQCSACEAAQYCSGECMARHAGEHEQHCGLCRQLMDVINVDMDRFIQPVPFR</sequence>
<accession>A0ABY8TKD8</accession>
<dbReference type="Gene3D" id="6.10.140.2220">
    <property type="match status" value="1"/>
</dbReference>
<keyword evidence="1" id="KW-0479">Metal-binding</keyword>
<feature type="domain" description="MYND-type" evidence="5">
    <location>
        <begin position="96"/>
        <end position="136"/>
    </location>
</feature>
<protein>
    <recommendedName>
        <fullName evidence="5">MYND-type domain-containing protein</fullName>
    </recommendedName>
</protein>
<evidence type="ECO:0000256" key="4">
    <source>
        <dbReference type="PROSITE-ProRule" id="PRU00134"/>
    </source>
</evidence>